<evidence type="ECO:0000259" key="3">
    <source>
        <dbReference type="Pfam" id="PF10192"/>
    </source>
</evidence>
<dbReference type="GO" id="GO:0007186">
    <property type="term" value="P:G protein-coupled receptor signaling pathway"/>
    <property type="evidence" value="ECO:0007669"/>
    <property type="project" value="InterPro"/>
</dbReference>
<keyword evidence="5" id="KW-1185">Reference proteome</keyword>
<dbReference type="AlphaFoldDB" id="A0A8J6B4B9"/>
<feature type="transmembrane region" description="Helical" evidence="1">
    <location>
        <begin position="185"/>
        <end position="208"/>
    </location>
</feature>
<feature type="domain" description="GPR180/TMEM145 transmembrane" evidence="3">
    <location>
        <begin position="185"/>
        <end position="372"/>
    </location>
</feature>
<gene>
    <name evidence="4" type="ORF">J8273_4402</name>
</gene>
<dbReference type="PANTHER" id="PTHR23252:SF24">
    <property type="entry name" value="TRANSMEMBRANE PROTEIN 145"/>
    <property type="match status" value="1"/>
</dbReference>
<keyword evidence="1" id="KW-1133">Transmembrane helix</keyword>
<feature type="transmembrane region" description="Helical" evidence="1">
    <location>
        <begin position="328"/>
        <end position="354"/>
    </location>
</feature>
<evidence type="ECO:0000313" key="5">
    <source>
        <dbReference type="Proteomes" id="UP000717585"/>
    </source>
</evidence>
<feature type="transmembrane region" description="Helical" evidence="1">
    <location>
        <begin position="360"/>
        <end position="382"/>
    </location>
</feature>
<sequence>MKTAVFLLLLISYVCALRVSGSIVDAEAHYLFLTRFAFGSLTEGSGHFSADISSHNIFGHNKLVVITDERWNSVWNSKTKCTDLLDPANTELQLDASSTTEVDIDVSSPHWWYVIVVDCSGGIELTYDLHFENPGTFWTREVSFEAQGLLEIDVVAIFFVVVLCGMAIGAVVFSFVYLRSIPLYIIALFVNSALYLGGLLADIGDRIIFSVTGRPFVPLGFLSDIQDILSQVIFISCLFLMVASPTLKRAKADVATIGLISVFLIVLFFTQIIVYLWSIYGMDPTSSVYAYASPAGILYLILRVIALCLFIFLALISKRTYGWKYKYIFVAVFSLWFLCHVVWVIIGVFISQFWREKLVTLAMTSTDVIYMLALVGIQLGLVKAKPAINMHNARLQAEDERELLVDEDGLRDDEEYFPL</sequence>
<dbReference type="EMBL" id="JAHDYR010000017">
    <property type="protein sequence ID" value="KAG9394039.1"/>
    <property type="molecule type" value="Genomic_DNA"/>
</dbReference>
<evidence type="ECO:0000313" key="4">
    <source>
        <dbReference type="EMBL" id="KAG9394039.1"/>
    </source>
</evidence>
<feature type="transmembrane region" description="Helical" evidence="1">
    <location>
        <begin position="297"/>
        <end position="316"/>
    </location>
</feature>
<reference evidence="4" key="1">
    <citation type="submission" date="2021-05" db="EMBL/GenBank/DDBJ databases">
        <title>A free-living protist that lacks canonical eukaryotic 1 DNA replication and segregation systems.</title>
        <authorList>
            <person name="Salas-Leiva D.E."/>
            <person name="Tromer E.C."/>
            <person name="Curtis B.A."/>
            <person name="Jerlstrom-Hultqvist J."/>
            <person name="Kolisko M."/>
            <person name="Yi Z."/>
            <person name="Salas-Leiva J.S."/>
            <person name="Gallot-Lavallee L."/>
            <person name="Kops G.J.P.L."/>
            <person name="Archibald J.M."/>
            <person name="Simpson A.G.B."/>
            <person name="Roger A.J."/>
        </authorList>
    </citation>
    <scope>NUCLEOTIDE SEQUENCE</scope>
    <source>
        <strain evidence="4">BICM</strain>
    </source>
</reference>
<dbReference type="Pfam" id="PF10192">
    <property type="entry name" value="GPR180-TMEM145_TM"/>
    <property type="match status" value="1"/>
</dbReference>
<feature type="transmembrane region" description="Helical" evidence="1">
    <location>
        <begin position="254"/>
        <end position="277"/>
    </location>
</feature>
<feature type="transmembrane region" description="Helical" evidence="1">
    <location>
        <begin position="228"/>
        <end position="247"/>
    </location>
</feature>
<keyword evidence="1" id="KW-0472">Membrane</keyword>
<dbReference type="PANTHER" id="PTHR23252">
    <property type="entry name" value="INTIMAL THICKNESS RECEPTOR-RELATED"/>
    <property type="match status" value="1"/>
</dbReference>
<organism evidence="4 5">
    <name type="scientific">Carpediemonas membranifera</name>
    <dbReference type="NCBI Taxonomy" id="201153"/>
    <lineage>
        <taxon>Eukaryota</taxon>
        <taxon>Metamonada</taxon>
        <taxon>Carpediemonas-like organisms</taxon>
        <taxon>Carpediemonas</taxon>
    </lineage>
</organism>
<dbReference type="InterPro" id="IPR019336">
    <property type="entry name" value="GPR180/TMEM145_TM"/>
</dbReference>
<evidence type="ECO:0000256" key="1">
    <source>
        <dbReference type="SAM" id="Phobius"/>
    </source>
</evidence>
<accession>A0A8J6B4B9</accession>
<comment type="caution">
    <text evidence="4">The sequence shown here is derived from an EMBL/GenBank/DDBJ whole genome shotgun (WGS) entry which is preliminary data.</text>
</comment>
<name>A0A8J6B4B9_9EUKA</name>
<protein>
    <submittedName>
        <fullName evidence="4">Transmembrane protein</fullName>
    </submittedName>
</protein>
<dbReference type="Proteomes" id="UP000717585">
    <property type="component" value="Unassembled WGS sequence"/>
</dbReference>
<dbReference type="GO" id="GO:0019236">
    <property type="term" value="P:response to pheromone"/>
    <property type="evidence" value="ECO:0007669"/>
    <property type="project" value="InterPro"/>
</dbReference>
<feature type="chain" id="PRO_5035174642" evidence="2">
    <location>
        <begin position="17"/>
        <end position="419"/>
    </location>
</feature>
<keyword evidence="2" id="KW-0732">Signal</keyword>
<keyword evidence="1 4" id="KW-0812">Transmembrane</keyword>
<feature type="signal peptide" evidence="2">
    <location>
        <begin position="1"/>
        <end position="16"/>
    </location>
</feature>
<proteinExistence type="predicted"/>
<dbReference type="InterPro" id="IPR047831">
    <property type="entry name" value="GPR180/TMEM145"/>
</dbReference>
<evidence type="ECO:0000256" key="2">
    <source>
        <dbReference type="SAM" id="SignalP"/>
    </source>
</evidence>
<feature type="transmembrane region" description="Helical" evidence="1">
    <location>
        <begin position="154"/>
        <end position="178"/>
    </location>
</feature>